<dbReference type="Proteomes" id="UP000824037">
    <property type="component" value="Unassembled WGS sequence"/>
</dbReference>
<organism evidence="2 3">
    <name type="scientific">Candidatus Ruania gallistercoris</name>
    <dbReference type="NCBI Taxonomy" id="2838746"/>
    <lineage>
        <taxon>Bacteria</taxon>
        <taxon>Bacillati</taxon>
        <taxon>Actinomycetota</taxon>
        <taxon>Actinomycetes</taxon>
        <taxon>Micrococcales</taxon>
        <taxon>Ruaniaceae</taxon>
        <taxon>Ruania</taxon>
    </lineage>
</organism>
<reference evidence="2" key="2">
    <citation type="submission" date="2021-04" db="EMBL/GenBank/DDBJ databases">
        <authorList>
            <person name="Gilroy R."/>
        </authorList>
    </citation>
    <scope>NUCLEOTIDE SEQUENCE</scope>
    <source>
        <strain evidence="2">ChiGjej4B4-7305</strain>
    </source>
</reference>
<dbReference type="SUPFAM" id="SSF46785">
    <property type="entry name" value="Winged helix' DNA-binding domain"/>
    <property type="match status" value="1"/>
</dbReference>
<dbReference type="EMBL" id="DXBY01000174">
    <property type="protein sequence ID" value="HIZ36185.1"/>
    <property type="molecule type" value="Genomic_DNA"/>
</dbReference>
<dbReference type="AlphaFoldDB" id="A0A9D2J414"/>
<comment type="caution">
    <text evidence="2">The sequence shown here is derived from an EMBL/GenBank/DDBJ whole genome shotgun (WGS) entry which is preliminary data.</text>
</comment>
<dbReference type="Gene3D" id="3.30.420.40">
    <property type="match status" value="2"/>
</dbReference>
<evidence type="ECO:0000313" key="3">
    <source>
        <dbReference type="Proteomes" id="UP000824037"/>
    </source>
</evidence>
<dbReference type="Gene3D" id="1.10.10.10">
    <property type="entry name" value="Winged helix-like DNA-binding domain superfamily/Winged helix DNA-binding domain"/>
    <property type="match status" value="1"/>
</dbReference>
<name>A0A9D2J414_9MICO</name>
<reference evidence="2" key="1">
    <citation type="journal article" date="2021" name="PeerJ">
        <title>Extensive microbial diversity within the chicken gut microbiome revealed by metagenomics and culture.</title>
        <authorList>
            <person name="Gilroy R."/>
            <person name="Ravi A."/>
            <person name="Getino M."/>
            <person name="Pursley I."/>
            <person name="Horton D.L."/>
            <person name="Alikhan N.F."/>
            <person name="Baker D."/>
            <person name="Gharbi K."/>
            <person name="Hall N."/>
            <person name="Watson M."/>
            <person name="Adriaenssens E.M."/>
            <person name="Foster-Nyarko E."/>
            <person name="Jarju S."/>
            <person name="Secka A."/>
            <person name="Antonio M."/>
            <person name="Oren A."/>
            <person name="Chaudhuri R.R."/>
            <person name="La Ragione R."/>
            <person name="Hildebrand F."/>
            <person name="Pallen M.J."/>
        </authorList>
    </citation>
    <scope>NUCLEOTIDE SEQUENCE</scope>
    <source>
        <strain evidence="2">ChiGjej4B4-7305</strain>
    </source>
</reference>
<dbReference type="PANTHER" id="PTHR18964:SF173">
    <property type="entry name" value="GLUCOKINASE"/>
    <property type="match status" value="1"/>
</dbReference>
<accession>A0A9D2J414</accession>
<comment type="similarity">
    <text evidence="1">Belongs to the ROK (NagC/XylR) family.</text>
</comment>
<gene>
    <name evidence="2" type="ORF">H9815_10430</name>
</gene>
<dbReference type="InterPro" id="IPR036388">
    <property type="entry name" value="WH-like_DNA-bd_sf"/>
</dbReference>
<sequence length="412" mass="42335">MGQASPQVSSPGRVTAERVPVRVSRAGEVLQLVRSGAASTTSEIATTMSVARSTVSERIALLLRNDLLIPDGEIAPGRGRPSVRYAFNPEAGLVLTVQLGMSGSRVAITDLSARVLASRTVDVDLNLGPQHVFDTVLATLDEHLSGIDADRTHLRGVGLGIPSSTELAAIEPTGAGDGQPWASFDVAGYVQGLLGVPVYVDQDVNLLALAEHRSSWPSAKVFLCVKAGTSIGCGIVIDGQVFRGGTELAGQIAHTPVPGSTAQCDCGNLGCLNATASGAALVAKLQATHDFSGSSAREVSQRASAGDVAAIQAIRQAGRDLGHVLAGVVNLLNPEVLAVWGYLDDAGDYLLAGVRESIYSSALSASGAALTMTHATLGSDAGIQGAATAVIEQFLEPAALDGWIYQAESRAP</sequence>
<proteinExistence type="inferred from homology"/>
<protein>
    <submittedName>
        <fullName evidence="2">ROK family transcriptional regulator</fullName>
    </submittedName>
</protein>
<evidence type="ECO:0000313" key="2">
    <source>
        <dbReference type="EMBL" id="HIZ36185.1"/>
    </source>
</evidence>
<dbReference type="InterPro" id="IPR036390">
    <property type="entry name" value="WH_DNA-bd_sf"/>
</dbReference>
<dbReference type="PANTHER" id="PTHR18964">
    <property type="entry name" value="ROK (REPRESSOR, ORF, KINASE) FAMILY"/>
    <property type="match status" value="1"/>
</dbReference>
<evidence type="ECO:0000256" key="1">
    <source>
        <dbReference type="ARBA" id="ARBA00006479"/>
    </source>
</evidence>
<dbReference type="SUPFAM" id="SSF53067">
    <property type="entry name" value="Actin-like ATPase domain"/>
    <property type="match status" value="1"/>
</dbReference>
<dbReference type="InterPro" id="IPR043129">
    <property type="entry name" value="ATPase_NBD"/>
</dbReference>
<dbReference type="Pfam" id="PF00480">
    <property type="entry name" value="ROK"/>
    <property type="match status" value="1"/>
</dbReference>
<dbReference type="InterPro" id="IPR000600">
    <property type="entry name" value="ROK"/>
</dbReference>